<organism evidence="1">
    <name type="scientific">Spodoptera frugiperda</name>
    <name type="common">Fall armyworm</name>
    <dbReference type="NCBI Taxonomy" id="7108"/>
    <lineage>
        <taxon>Eukaryota</taxon>
        <taxon>Metazoa</taxon>
        <taxon>Ecdysozoa</taxon>
        <taxon>Arthropoda</taxon>
        <taxon>Hexapoda</taxon>
        <taxon>Insecta</taxon>
        <taxon>Pterygota</taxon>
        <taxon>Neoptera</taxon>
        <taxon>Endopterygota</taxon>
        <taxon>Lepidoptera</taxon>
        <taxon>Glossata</taxon>
        <taxon>Ditrysia</taxon>
        <taxon>Noctuoidea</taxon>
        <taxon>Noctuidae</taxon>
        <taxon>Amphipyrinae</taxon>
        <taxon>Spodoptera</taxon>
    </lineage>
</organism>
<gene>
    <name evidence="1" type="ORF">SFRICE_020138</name>
</gene>
<protein>
    <submittedName>
        <fullName evidence="1">SFRICE_020138</fullName>
    </submittedName>
</protein>
<dbReference type="EMBL" id="ODYU01008436">
    <property type="protein sequence ID" value="SOQ52043.1"/>
    <property type="molecule type" value="Genomic_DNA"/>
</dbReference>
<evidence type="ECO:0000313" key="1">
    <source>
        <dbReference type="EMBL" id="SOQ52043.1"/>
    </source>
</evidence>
<name>A0A2H1WG44_SPOFR</name>
<proteinExistence type="predicted"/>
<accession>A0A2H1WG44</accession>
<reference evidence="1" key="1">
    <citation type="submission" date="2016-07" db="EMBL/GenBank/DDBJ databases">
        <authorList>
            <person name="Bretaudeau A."/>
        </authorList>
    </citation>
    <scope>NUCLEOTIDE SEQUENCE</scope>
    <source>
        <strain evidence="1">Rice</strain>
        <tissue evidence="1">Whole body</tissue>
    </source>
</reference>
<sequence>MNTCGCRRVSQPFLISEGSASSKEIEDILRGPLAFQCSGFHQFTRENHPISSPGLGEVRGSVRLLLTKNHPRLHGWCGGWATGCRATGSGFDSRTEQLFVLSTNCCFGSGCHVHVNFGEMQPMISPALGEARGRVRLF</sequence>
<dbReference type="AlphaFoldDB" id="A0A2H1WG44"/>